<proteinExistence type="predicted"/>
<reference evidence="1 2" key="1">
    <citation type="submission" date="2016-11" db="EMBL/GenBank/DDBJ databases">
        <authorList>
            <person name="Jaros S."/>
            <person name="Januszkiewicz K."/>
            <person name="Wedrychowicz H."/>
        </authorList>
    </citation>
    <scope>NUCLEOTIDE SEQUENCE [LARGE SCALE GENOMIC DNA]</scope>
    <source>
        <strain evidence="1 2">GAS242</strain>
    </source>
</reference>
<evidence type="ECO:0000313" key="1">
    <source>
        <dbReference type="EMBL" id="SHH13181.1"/>
    </source>
</evidence>
<gene>
    <name evidence="1" type="ORF">SAMN05444169_5924</name>
</gene>
<name>A0A1M5QH48_9BRAD</name>
<dbReference type="AlphaFoldDB" id="A0A1M5QH48"/>
<dbReference type="Proteomes" id="UP000190675">
    <property type="component" value="Chromosome I"/>
</dbReference>
<sequence>MLGCLVVNPDDRLHVKRGDFVSRESVLQLSNSGTNSALGAPLAAVCFRDGNPNLEASNPLNGITDGEVHHRSYRLALKTHIGEPWLAIGVIEVHKKFWINLSTLQIYFTINKSLLERLQRIEWVCHSCQELSPECRA</sequence>
<accession>A0A1M5QH48</accession>
<protein>
    <submittedName>
        <fullName evidence="1">Uncharacterized protein</fullName>
    </submittedName>
</protein>
<evidence type="ECO:0000313" key="2">
    <source>
        <dbReference type="Proteomes" id="UP000190675"/>
    </source>
</evidence>
<dbReference type="EMBL" id="LT670818">
    <property type="protein sequence ID" value="SHH13181.1"/>
    <property type="molecule type" value="Genomic_DNA"/>
</dbReference>
<organism evidence="1 2">
    <name type="scientific">Bradyrhizobium erythrophlei</name>
    <dbReference type="NCBI Taxonomy" id="1437360"/>
    <lineage>
        <taxon>Bacteria</taxon>
        <taxon>Pseudomonadati</taxon>
        <taxon>Pseudomonadota</taxon>
        <taxon>Alphaproteobacteria</taxon>
        <taxon>Hyphomicrobiales</taxon>
        <taxon>Nitrobacteraceae</taxon>
        <taxon>Bradyrhizobium</taxon>
    </lineage>
</organism>